<dbReference type="Proteomes" id="UP000255423">
    <property type="component" value="Unassembled WGS sequence"/>
</dbReference>
<evidence type="ECO:0000313" key="2">
    <source>
        <dbReference type="EMBL" id="SUQ20024.1"/>
    </source>
</evidence>
<accession>A0A380RX78</accession>
<keyword evidence="1" id="KW-0732">Signal</keyword>
<feature type="signal peptide" evidence="1">
    <location>
        <begin position="1"/>
        <end position="20"/>
    </location>
</feature>
<dbReference type="AlphaFoldDB" id="A0A380RX78"/>
<organism evidence="2 3">
    <name type="scientific">Fibrobacter succinogenes</name>
    <name type="common">Bacteroides succinogenes</name>
    <dbReference type="NCBI Taxonomy" id="833"/>
    <lineage>
        <taxon>Bacteria</taxon>
        <taxon>Pseudomonadati</taxon>
        <taxon>Fibrobacterota</taxon>
        <taxon>Fibrobacteria</taxon>
        <taxon>Fibrobacterales</taxon>
        <taxon>Fibrobacteraceae</taxon>
        <taxon>Fibrobacter</taxon>
    </lineage>
</organism>
<protein>
    <recommendedName>
        <fullName evidence="4">Major outer membrane protein</fullName>
    </recommendedName>
</protein>
<dbReference type="EMBL" id="UHJL01000001">
    <property type="protein sequence ID" value="SUQ20024.1"/>
    <property type="molecule type" value="Genomic_DNA"/>
</dbReference>
<gene>
    <name evidence="2" type="ORF">SAMN05661053_1275</name>
</gene>
<reference evidence="2 3" key="1">
    <citation type="submission" date="2017-08" db="EMBL/GenBank/DDBJ databases">
        <authorList>
            <person name="de Groot N.N."/>
        </authorList>
    </citation>
    <scope>NUCLEOTIDE SEQUENCE [LARGE SCALE GENOMIC DNA]</scope>
    <source>
        <strain evidence="2 3">HM2</strain>
    </source>
</reference>
<dbReference type="RefSeq" id="WP_109572479.1">
    <property type="nucleotide sequence ID" value="NZ_UHJL01000001.1"/>
</dbReference>
<sequence>MNTIKLTAMAFGLAAANAFAQSATEVQPTTEAPKAAEDKGVEFNISGRAEVDAYADAMTGDDQKFYHDYKTQLNLIFQAKFNDNWSAQVEIEGKASNEEPYLHYKGAYVQYKRGDNFALKFGDLAFSEGAFSYYYFNDSTIYAAGMREHEIRGVELDYKGLQFGLGFGRGKNNDRTCYSSETFDCSLYGNSYDIHLAYQFDIAGQTFRPFINYKSWQEKDANTLHAGLHTDLIFGPLDIHAVYGLHADRLKKSFPNATHAFLGEPTLNLGRVIVKAGAFFAIIDDDHPTIHETFYDYEIPEYKFAFGEFDFKVNDAFTAGFVGEWHTNTLDDTKELGTVTIGPRFYFNPFKKLEVTAYAFADIPVGDDWEKEDHYKWVSTYDYGSKDIMFEFGLETVFKF</sequence>
<evidence type="ECO:0000313" key="3">
    <source>
        <dbReference type="Proteomes" id="UP000255423"/>
    </source>
</evidence>
<proteinExistence type="predicted"/>
<evidence type="ECO:0008006" key="4">
    <source>
        <dbReference type="Google" id="ProtNLM"/>
    </source>
</evidence>
<name>A0A380RX78_FIBSU</name>
<dbReference type="SUPFAM" id="SSF56935">
    <property type="entry name" value="Porins"/>
    <property type="match status" value="1"/>
</dbReference>
<feature type="chain" id="PRO_5016813514" description="Major outer membrane protein" evidence="1">
    <location>
        <begin position="21"/>
        <end position="400"/>
    </location>
</feature>
<evidence type="ECO:0000256" key="1">
    <source>
        <dbReference type="SAM" id="SignalP"/>
    </source>
</evidence>